<feature type="compositionally biased region" description="Basic residues" evidence="1">
    <location>
        <begin position="29"/>
        <end position="44"/>
    </location>
</feature>
<feature type="region of interest" description="Disordered" evidence="1">
    <location>
        <begin position="1"/>
        <end position="131"/>
    </location>
</feature>
<feature type="compositionally biased region" description="Polar residues" evidence="1">
    <location>
        <begin position="71"/>
        <end position="91"/>
    </location>
</feature>
<evidence type="ECO:0000256" key="1">
    <source>
        <dbReference type="SAM" id="MobiDB-lite"/>
    </source>
</evidence>
<dbReference type="InParanoid" id="A0A1B7MSZ4"/>
<feature type="compositionally biased region" description="Basic and acidic residues" evidence="1">
    <location>
        <begin position="45"/>
        <end position="57"/>
    </location>
</feature>
<accession>A0A1B7MSZ4</accession>
<sequence>MSSNNRRRSHQSLSDDSDTSDTTAQPTLKRLKRRPGTPKGRRLSAKTDSHCDGESHDAPSNPDEPEPPLCNQLSQSVRCLSLSQESATSSGDADELPRTPSKSAQGKHTHTHIPARLGSRYRVVIDSDDEL</sequence>
<evidence type="ECO:0000313" key="3">
    <source>
        <dbReference type="Proteomes" id="UP000092154"/>
    </source>
</evidence>
<protein>
    <submittedName>
        <fullName evidence="2">Uncharacterized protein</fullName>
    </submittedName>
</protein>
<proteinExistence type="predicted"/>
<name>A0A1B7MSZ4_9AGAM</name>
<keyword evidence="3" id="KW-1185">Reference proteome</keyword>
<reference evidence="2 3" key="1">
    <citation type="submission" date="2016-06" db="EMBL/GenBank/DDBJ databases">
        <title>Comparative genomics of the ectomycorrhizal sister species Rhizopogon vinicolor and Rhizopogon vesiculosus (Basidiomycota: Boletales) reveals a divergence of the mating type B locus.</title>
        <authorList>
            <consortium name="DOE Joint Genome Institute"/>
            <person name="Mujic A.B."/>
            <person name="Kuo A."/>
            <person name="Tritt A."/>
            <person name="Lipzen A."/>
            <person name="Chen C."/>
            <person name="Johnson J."/>
            <person name="Sharma A."/>
            <person name="Barry K."/>
            <person name="Grigoriev I.V."/>
            <person name="Spatafora J.W."/>
        </authorList>
    </citation>
    <scope>NUCLEOTIDE SEQUENCE [LARGE SCALE GENOMIC DNA]</scope>
    <source>
        <strain evidence="2 3">AM-OR11-026</strain>
    </source>
</reference>
<dbReference type="OrthoDB" id="4770086at2759"/>
<dbReference type="Proteomes" id="UP000092154">
    <property type="component" value="Unassembled WGS sequence"/>
</dbReference>
<gene>
    <name evidence="2" type="ORF">K503DRAFT_349253</name>
</gene>
<dbReference type="EMBL" id="KV448473">
    <property type="protein sequence ID" value="OAX35728.1"/>
    <property type="molecule type" value="Genomic_DNA"/>
</dbReference>
<organism evidence="2 3">
    <name type="scientific">Rhizopogon vinicolor AM-OR11-026</name>
    <dbReference type="NCBI Taxonomy" id="1314800"/>
    <lineage>
        <taxon>Eukaryota</taxon>
        <taxon>Fungi</taxon>
        <taxon>Dikarya</taxon>
        <taxon>Basidiomycota</taxon>
        <taxon>Agaricomycotina</taxon>
        <taxon>Agaricomycetes</taxon>
        <taxon>Agaricomycetidae</taxon>
        <taxon>Boletales</taxon>
        <taxon>Suillineae</taxon>
        <taxon>Rhizopogonaceae</taxon>
        <taxon>Rhizopogon</taxon>
    </lineage>
</organism>
<feature type="compositionally biased region" description="Basic residues" evidence="1">
    <location>
        <begin position="1"/>
        <end position="10"/>
    </location>
</feature>
<evidence type="ECO:0000313" key="2">
    <source>
        <dbReference type="EMBL" id="OAX35728.1"/>
    </source>
</evidence>
<dbReference type="AlphaFoldDB" id="A0A1B7MSZ4"/>